<evidence type="ECO:0000256" key="1">
    <source>
        <dbReference type="ARBA" id="ARBA00006484"/>
    </source>
</evidence>
<name>A0AAN6IZ85_EXODE</name>
<dbReference type="SUPFAM" id="SSF51735">
    <property type="entry name" value="NAD(P)-binding Rossmann-fold domains"/>
    <property type="match status" value="1"/>
</dbReference>
<protein>
    <submittedName>
        <fullName evidence="3">Uncharacterized protein</fullName>
    </submittedName>
</protein>
<comment type="similarity">
    <text evidence="1">Belongs to the short-chain dehydrogenases/reductases (SDR) family.</text>
</comment>
<sequence>MVSFIYSQLFVTPRYPTKSFAGQTVIVTGSNTGLGKEAARHFVRLGASKVIIAVRNTTAGEAAKQDIEKTTHCSPDVLEVWSLDLSSYESVKAFAERAKKNLSRLDVLLNNAGIATSKYELAEGHERTITVNVISTFLLSLLLLPQLEATARDHNTNTHLIIVSSEVHAWAKFPEWKAPNTFATLSNRETANMNERYQASKLLEVLACRALAPKLAGKGVILNYVNPGLCHSELSRDGPFFVSILKFFLARSTEVGSRTLVSAAEAGPESHGKYIYDCEPNDNALSPFVRSEDGKKASEKIWKELAEILDQIQPGISSESLK</sequence>
<dbReference type="GO" id="GO:0016491">
    <property type="term" value="F:oxidoreductase activity"/>
    <property type="evidence" value="ECO:0007669"/>
    <property type="project" value="UniProtKB-KW"/>
</dbReference>
<gene>
    <name evidence="3" type="ORF">HRR80_003476</name>
</gene>
<evidence type="ECO:0000313" key="3">
    <source>
        <dbReference type="EMBL" id="KAJ8992371.1"/>
    </source>
</evidence>
<accession>A0AAN6IZ85</accession>
<comment type="caution">
    <text evidence="3">The sequence shown here is derived from an EMBL/GenBank/DDBJ whole genome shotgun (WGS) entry which is preliminary data.</text>
</comment>
<dbReference type="EMBL" id="JAJGCB010000005">
    <property type="protein sequence ID" value="KAJ8992371.1"/>
    <property type="molecule type" value="Genomic_DNA"/>
</dbReference>
<dbReference type="Pfam" id="PF00106">
    <property type="entry name" value="adh_short"/>
    <property type="match status" value="1"/>
</dbReference>
<reference evidence="3" key="1">
    <citation type="submission" date="2023-01" db="EMBL/GenBank/DDBJ databases">
        <title>Exophiala dermititidis isolated from Cystic Fibrosis Patient.</title>
        <authorList>
            <person name="Kurbessoian T."/>
            <person name="Crocker A."/>
            <person name="Murante D."/>
            <person name="Hogan D.A."/>
            <person name="Stajich J.E."/>
        </authorList>
    </citation>
    <scope>NUCLEOTIDE SEQUENCE</scope>
    <source>
        <strain evidence="3">Ex8</strain>
    </source>
</reference>
<dbReference type="PANTHER" id="PTHR43157">
    <property type="entry name" value="PHOSPHATIDYLINOSITOL-GLYCAN BIOSYNTHESIS CLASS F PROTEIN-RELATED"/>
    <property type="match status" value="1"/>
</dbReference>
<dbReference type="Gene3D" id="3.40.50.720">
    <property type="entry name" value="NAD(P)-binding Rossmann-like Domain"/>
    <property type="match status" value="1"/>
</dbReference>
<dbReference type="PRINTS" id="PR00081">
    <property type="entry name" value="GDHRDH"/>
</dbReference>
<keyword evidence="2" id="KW-0560">Oxidoreductase</keyword>
<dbReference type="InterPro" id="IPR002347">
    <property type="entry name" value="SDR_fam"/>
</dbReference>
<evidence type="ECO:0000313" key="4">
    <source>
        <dbReference type="Proteomes" id="UP001161757"/>
    </source>
</evidence>
<dbReference type="InterPro" id="IPR036291">
    <property type="entry name" value="NAD(P)-bd_dom_sf"/>
</dbReference>
<dbReference type="PANTHER" id="PTHR43157:SF31">
    <property type="entry name" value="PHOSPHATIDYLINOSITOL-GLYCAN BIOSYNTHESIS CLASS F PROTEIN"/>
    <property type="match status" value="1"/>
</dbReference>
<proteinExistence type="inferred from homology"/>
<dbReference type="Proteomes" id="UP001161757">
    <property type="component" value="Unassembled WGS sequence"/>
</dbReference>
<evidence type="ECO:0000256" key="2">
    <source>
        <dbReference type="ARBA" id="ARBA00023002"/>
    </source>
</evidence>
<dbReference type="AlphaFoldDB" id="A0AAN6IZ85"/>
<organism evidence="3 4">
    <name type="scientific">Exophiala dermatitidis</name>
    <name type="common">Black yeast-like fungus</name>
    <name type="synonym">Wangiella dermatitidis</name>
    <dbReference type="NCBI Taxonomy" id="5970"/>
    <lineage>
        <taxon>Eukaryota</taxon>
        <taxon>Fungi</taxon>
        <taxon>Dikarya</taxon>
        <taxon>Ascomycota</taxon>
        <taxon>Pezizomycotina</taxon>
        <taxon>Eurotiomycetes</taxon>
        <taxon>Chaetothyriomycetidae</taxon>
        <taxon>Chaetothyriales</taxon>
        <taxon>Herpotrichiellaceae</taxon>
        <taxon>Exophiala</taxon>
    </lineage>
</organism>